<dbReference type="InterPro" id="IPR001063">
    <property type="entry name" value="Ribosomal_uL22"/>
</dbReference>
<feature type="region of interest" description="Disordered" evidence="10">
    <location>
        <begin position="388"/>
        <end position="410"/>
    </location>
</feature>
<dbReference type="Gene3D" id="3.40.50.720">
    <property type="entry name" value="NAD(P)-binding Rossmann-like Domain"/>
    <property type="match status" value="2"/>
</dbReference>
<dbReference type="GO" id="GO:0051287">
    <property type="term" value="F:NAD binding"/>
    <property type="evidence" value="ECO:0007669"/>
    <property type="project" value="InterPro"/>
</dbReference>
<evidence type="ECO:0000256" key="7">
    <source>
        <dbReference type="ARBA" id="ARBA00035207"/>
    </source>
</evidence>
<comment type="similarity">
    <text evidence="1">Belongs to the D-isomer specific 2-hydroxyacid dehydrogenase family.</text>
</comment>
<dbReference type="CDD" id="cd12168">
    <property type="entry name" value="Mand_dh_like"/>
    <property type="match status" value="1"/>
</dbReference>
<dbReference type="InterPro" id="IPR005721">
    <property type="entry name" value="Ribosomal_uL22_euk/arc"/>
</dbReference>
<dbReference type="GO" id="GO:0006412">
    <property type="term" value="P:translation"/>
    <property type="evidence" value="ECO:0007669"/>
    <property type="project" value="InterPro"/>
</dbReference>
<dbReference type="GO" id="GO:0030267">
    <property type="term" value="F:glyoxylate reductase (NADPH) activity"/>
    <property type="evidence" value="ECO:0007669"/>
    <property type="project" value="TreeGrafter"/>
</dbReference>
<reference evidence="13 14" key="1">
    <citation type="submission" date="2017-05" db="EMBL/GenBank/DDBJ databases">
        <title>Genome sequence for an aflatoxigenic pathogen of Argentinian peanut, Aspergillus arachidicola.</title>
        <authorList>
            <person name="Moore G."/>
            <person name="Beltz S.B."/>
            <person name="Mack B.M."/>
        </authorList>
    </citation>
    <scope>NUCLEOTIDE SEQUENCE [LARGE SCALE GENOMIC DNA]</scope>
    <source>
        <strain evidence="13 14">CBS 117610</strain>
    </source>
</reference>
<dbReference type="AlphaFoldDB" id="A0A2G7FI14"/>
<dbReference type="InterPro" id="IPR036394">
    <property type="entry name" value="Ribosomal_uL22_sf"/>
</dbReference>
<evidence type="ECO:0000256" key="10">
    <source>
        <dbReference type="SAM" id="MobiDB-lite"/>
    </source>
</evidence>
<dbReference type="Proteomes" id="UP000231358">
    <property type="component" value="Unassembled WGS sequence"/>
</dbReference>
<evidence type="ECO:0000259" key="11">
    <source>
        <dbReference type="Pfam" id="PF00389"/>
    </source>
</evidence>
<dbReference type="InterPro" id="IPR029752">
    <property type="entry name" value="D-isomer_DH_CS1"/>
</dbReference>
<feature type="compositionally biased region" description="Basic and acidic residues" evidence="10">
    <location>
        <begin position="391"/>
        <end position="401"/>
    </location>
</feature>
<dbReference type="InterPro" id="IPR029753">
    <property type="entry name" value="D-isomer_DH_CS"/>
</dbReference>
<evidence type="ECO:0000256" key="2">
    <source>
        <dbReference type="ARBA" id="ARBA00009451"/>
    </source>
</evidence>
<dbReference type="SUPFAM" id="SSF51735">
    <property type="entry name" value="NAD(P)-binding Rossmann-fold domains"/>
    <property type="match status" value="1"/>
</dbReference>
<dbReference type="PROSITE" id="PS00464">
    <property type="entry name" value="RIBOSOMAL_L22"/>
    <property type="match status" value="1"/>
</dbReference>
<evidence type="ECO:0000256" key="8">
    <source>
        <dbReference type="ARBA" id="ARBA00035325"/>
    </source>
</evidence>
<gene>
    <name evidence="13" type="ORF">AARAC_003743</name>
</gene>
<dbReference type="InterPro" id="IPR050223">
    <property type="entry name" value="D-isomer_2-hydroxyacid_DH"/>
</dbReference>
<dbReference type="PANTHER" id="PTHR10996">
    <property type="entry name" value="2-HYDROXYACID DEHYDROGENASE-RELATED"/>
    <property type="match status" value="1"/>
</dbReference>
<dbReference type="FunFam" id="3.90.470.10:FF:000010">
    <property type="entry name" value="60S ribosomal protein L17"/>
    <property type="match status" value="1"/>
</dbReference>
<dbReference type="STRING" id="656916.A0A2G7FI14"/>
<dbReference type="InterPro" id="IPR018260">
    <property type="entry name" value="Ribosomal_uL22_CS"/>
</dbReference>
<evidence type="ECO:0000256" key="9">
    <source>
        <dbReference type="RuleBase" id="RU004005"/>
    </source>
</evidence>
<dbReference type="CDD" id="cd00336">
    <property type="entry name" value="Ribosomal_L22"/>
    <property type="match status" value="1"/>
</dbReference>
<evidence type="ECO:0000313" key="13">
    <source>
        <dbReference type="EMBL" id="PIG80139.1"/>
    </source>
</evidence>
<dbReference type="Pfam" id="PF00389">
    <property type="entry name" value="2-Hacid_dh"/>
    <property type="match status" value="1"/>
</dbReference>
<dbReference type="GO" id="GO:0005829">
    <property type="term" value="C:cytosol"/>
    <property type="evidence" value="ECO:0007669"/>
    <property type="project" value="TreeGrafter"/>
</dbReference>
<evidence type="ECO:0000259" key="12">
    <source>
        <dbReference type="Pfam" id="PF02826"/>
    </source>
</evidence>
<dbReference type="PROSITE" id="PS00065">
    <property type="entry name" value="D_2_HYDROXYACID_DH_1"/>
    <property type="match status" value="1"/>
</dbReference>
<dbReference type="Pfam" id="PF02826">
    <property type="entry name" value="2-Hacid_dh_C"/>
    <property type="match status" value="1"/>
</dbReference>
<evidence type="ECO:0000256" key="4">
    <source>
        <dbReference type="ARBA" id="ARBA00023002"/>
    </source>
</evidence>
<dbReference type="GO" id="GO:0015934">
    <property type="term" value="C:large ribosomal subunit"/>
    <property type="evidence" value="ECO:0007669"/>
    <property type="project" value="InterPro"/>
</dbReference>
<name>A0A2G7FI14_9EURO</name>
<dbReference type="InterPro" id="IPR006140">
    <property type="entry name" value="D-isomer_DH_NAD-bd"/>
</dbReference>
<evidence type="ECO:0000256" key="1">
    <source>
        <dbReference type="ARBA" id="ARBA00005854"/>
    </source>
</evidence>
<dbReference type="EMBL" id="NEXV01000632">
    <property type="protein sequence ID" value="PIG80139.1"/>
    <property type="molecule type" value="Genomic_DNA"/>
</dbReference>
<dbReference type="Pfam" id="PF00237">
    <property type="entry name" value="Ribosomal_L22"/>
    <property type="match status" value="1"/>
</dbReference>
<dbReference type="SUPFAM" id="SSF52283">
    <property type="entry name" value="Formate/glycerate dehydrogenase catalytic domain-like"/>
    <property type="match status" value="1"/>
</dbReference>
<dbReference type="PANTHER" id="PTHR10996:SF257">
    <property type="entry name" value="GLYOXYLATE REDUCTASE 1"/>
    <property type="match status" value="1"/>
</dbReference>
<protein>
    <recommendedName>
        <fullName evidence="7">Large ribosomal subunit protein uL22</fullName>
    </recommendedName>
    <alternativeName>
        <fullName evidence="8">60S ribosomal protein L17</fullName>
    </alternativeName>
</protein>
<keyword evidence="6 9" id="KW-0687">Ribonucleoprotein</keyword>
<dbReference type="PROSITE" id="PS00671">
    <property type="entry name" value="D_2_HYDROXYACID_DH_3"/>
    <property type="match status" value="1"/>
</dbReference>
<dbReference type="NCBIfam" id="TIGR01038">
    <property type="entry name" value="uL22_arch_euk"/>
    <property type="match status" value="1"/>
</dbReference>
<dbReference type="GO" id="GO:0003735">
    <property type="term" value="F:structural constituent of ribosome"/>
    <property type="evidence" value="ECO:0007669"/>
    <property type="project" value="InterPro"/>
</dbReference>
<comment type="similarity">
    <text evidence="2 9">Belongs to the universal ribosomal protein uL22 family.</text>
</comment>
<keyword evidence="3 9" id="KW-0689">Ribosomal protein</keyword>
<dbReference type="InterPro" id="IPR036291">
    <property type="entry name" value="NAD(P)-bd_dom_sf"/>
</dbReference>
<feature type="domain" description="D-isomer specific 2-hydroxyacid dehydrogenase catalytic" evidence="11">
    <location>
        <begin position="51"/>
        <end position="322"/>
    </location>
</feature>
<keyword evidence="14" id="KW-1185">Reference proteome</keyword>
<dbReference type="GO" id="GO:0016618">
    <property type="term" value="F:hydroxypyruvate reductase [NAD(P)H] activity"/>
    <property type="evidence" value="ECO:0007669"/>
    <property type="project" value="TreeGrafter"/>
</dbReference>
<evidence type="ECO:0000256" key="6">
    <source>
        <dbReference type="ARBA" id="ARBA00023274"/>
    </source>
</evidence>
<sequence>MPSALLIGEITHARKEWEELSSILTLTEFPSGTREDFIRNCKNGQYDDVLVIYRSNTSTKFTGPFDAELLAVLPRSLKYICHNGAGYDNIDVKGCTDKGIAVSSTPVAVNHATADVGIFLMIGALRQAYVPLSALRAGQWQGQTTLGRDPQGKVLGILGMGGIGREMANRAKAFGMKIQYHNRSRLSPELEGDATYVSFDELLASSDVLSLNLALNASTRHIIGEKEFQKMKDGIVIVNTARGALIDEKALVAALDSGKVLSAGLDVYENEPVVEQGLVNNPKVMLLPHIGTMTYETQKDMELLVLNNLRSAVEKGKMITLVPEQKNSISPQKAETWPAALSAASGTAGRCGHSLPAAALVRFELAKGLTLANAKSEKAHHNETCDLEVPAADRKKSDKTSHPTSRTTPLGNHIKMVRYAAQDIPAAKSARARGSYLRVSFKNTRETAQAINGMKLQRALTFLDNVTNKLEAVPFRRFAGSTGRCAQGKQFGVSKARWPEKSAKFLIDLLKNAEANADTKGLDTGNLVVKHIQVNQAPKGRRRTYRAHGRINPYMTNPCHIELILTEGDEVVQKGPVAKEAHLSSRQRGLQVRRAIQA</sequence>
<dbReference type="SUPFAM" id="SSF54843">
    <property type="entry name" value="Ribosomal protein L22"/>
    <property type="match status" value="1"/>
</dbReference>
<dbReference type="Gene3D" id="3.90.470.10">
    <property type="entry name" value="Ribosomal protein L22/L17"/>
    <property type="match status" value="1"/>
</dbReference>
<evidence type="ECO:0000256" key="5">
    <source>
        <dbReference type="ARBA" id="ARBA00023027"/>
    </source>
</evidence>
<proteinExistence type="inferred from homology"/>
<feature type="domain" description="D-isomer specific 2-hydroxyacid dehydrogenase NAD-binding" evidence="12">
    <location>
        <begin position="119"/>
        <end position="291"/>
    </location>
</feature>
<dbReference type="FunFam" id="3.40.50.720:FF:000282">
    <property type="entry name" value="Glyoxylate reductase protein"/>
    <property type="match status" value="1"/>
</dbReference>
<keyword evidence="5" id="KW-0520">NAD</keyword>
<accession>A0A2G7FI14</accession>
<evidence type="ECO:0000313" key="14">
    <source>
        <dbReference type="Proteomes" id="UP000231358"/>
    </source>
</evidence>
<dbReference type="InterPro" id="IPR006139">
    <property type="entry name" value="D-isomer_2_OHA_DH_cat_dom"/>
</dbReference>
<keyword evidence="4" id="KW-0560">Oxidoreductase</keyword>
<evidence type="ECO:0000256" key="3">
    <source>
        <dbReference type="ARBA" id="ARBA00022980"/>
    </source>
</evidence>
<organism evidence="13 14">
    <name type="scientific">Aspergillus arachidicola</name>
    <dbReference type="NCBI Taxonomy" id="656916"/>
    <lineage>
        <taxon>Eukaryota</taxon>
        <taxon>Fungi</taxon>
        <taxon>Dikarya</taxon>
        <taxon>Ascomycota</taxon>
        <taxon>Pezizomycotina</taxon>
        <taxon>Eurotiomycetes</taxon>
        <taxon>Eurotiomycetidae</taxon>
        <taxon>Eurotiales</taxon>
        <taxon>Aspergillaceae</taxon>
        <taxon>Aspergillus</taxon>
        <taxon>Aspergillus subgen. Circumdati</taxon>
    </lineage>
</organism>
<comment type="caution">
    <text evidence="13">The sequence shown here is derived from an EMBL/GenBank/DDBJ whole genome shotgun (WGS) entry which is preliminary data.</text>
</comment>